<evidence type="ECO:0000259" key="2">
    <source>
        <dbReference type="SMART" id="SM00645"/>
    </source>
</evidence>
<dbReference type="OrthoDB" id="10253408at2759"/>
<dbReference type="SUPFAM" id="SSF54001">
    <property type="entry name" value="Cysteine proteinases"/>
    <property type="match status" value="1"/>
</dbReference>
<protein>
    <recommendedName>
        <fullName evidence="2">Peptidase C1A papain C-terminal domain-containing protein</fullName>
    </recommendedName>
</protein>
<dbReference type="EMBL" id="LR743591">
    <property type="protein sequence ID" value="CAA2619372.1"/>
    <property type="molecule type" value="Genomic_DNA"/>
</dbReference>
<keyword evidence="5" id="KW-1185">Reference proteome</keyword>
<dbReference type="InterPro" id="IPR013128">
    <property type="entry name" value="Peptidase_C1A"/>
</dbReference>
<name>A0A7I8IMS7_SPIIN</name>
<dbReference type="InterPro" id="IPR000668">
    <property type="entry name" value="Peptidase_C1A_C"/>
</dbReference>
<dbReference type="Proteomes" id="UP000663760">
    <property type="component" value="Chromosome 4"/>
</dbReference>
<feature type="domain" description="Peptidase C1A papain C-terminal" evidence="2">
    <location>
        <begin position="21"/>
        <end position="141"/>
    </location>
</feature>
<dbReference type="Gene3D" id="3.90.70.10">
    <property type="entry name" value="Cysteine proteinases"/>
    <property type="match status" value="1"/>
</dbReference>
<accession>A0A7I8IMS7</accession>
<dbReference type="Pfam" id="PF00112">
    <property type="entry name" value="Peptidase_C1"/>
    <property type="match status" value="1"/>
</dbReference>
<reference evidence="3" key="1">
    <citation type="submission" date="2019-12" db="EMBL/GenBank/DDBJ databases">
        <authorList>
            <person name="Scholz U."/>
            <person name="Mascher M."/>
            <person name="Fiebig A."/>
        </authorList>
    </citation>
    <scope>NUCLEOTIDE SEQUENCE</scope>
</reference>
<dbReference type="SMART" id="SM00645">
    <property type="entry name" value="Pept_C1"/>
    <property type="match status" value="1"/>
</dbReference>
<proteinExistence type="inferred from homology"/>
<organism evidence="3">
    <name type="scientific">Spirodela intermedia</name>
    <name type="common">Intermediate duckweed</name>
    <dbReference type="NCBI Taxonomy" id="51605"/>
    <lineage>
        <taxon>Eukaryota</taxon>
        <taxon>Viridiplantae</taxon>
        <taxon>Streptophyta</taxon>
        <taxon>Embryophyta</taxon>
        <taxon>Tracheophyta</taxon>
        <taxon>Spermatophyta</taxon>
        <taxon>Magnoliopsida</taxon>
        <taxon>Liliopsida</taxon>
        <taxon>Araceae</taxon>
        <taxon>Lemnoideae</taxon>
        <taxon>Spirodela</taxon>
    </lineage>
</organism>
<dbReference type="GO" id="GO:0006508">
    <property type="term" value="P:proteolysis"/>
    <property type="evidence" value="ECO:0007669"/>
    <property type="project" value="InterPro"/>
</dbReference>
<evidence type="ECO:0000313" key="3">
    <source>
        <dbReference type="EMBL" id="CAA2619372.1"/>
    </source>
</evidence>
<dbReference type="Gene3D" id="2.40.50.170">
    <property type="entry name" value="Cysteine proteinases. Chain C"/>
    <property type="match status" value="1"/>
</dbReference>
<dbReference type="EMBL" id="LR746267">
    <property type="protein sequence ID" value="CAA7395395.1"/>
    <property type="molecule type" value="Genomic_DNA"/>
</dbReference>
<dbReference type="GO" id="GO:0008234">
    <property type="term" value="F:cysteine-type peptidase activity"/>
    <property type="evidence" value="ECO:0007669"/>
    <property type="project" value="InterPro"/>
</dbReference>
<comment type="similarity">
    <text evidence="1">Belongs to the peptidase C1 family.</text>
</comment>
<dbReference type="AlphaFoldDB" id="A0A7I8IMS7"/>
<sequence>MNKSFSSTKVVGHELKIKLRQRRSVDWRNFGAVAEAKQQEGCGAFWAFAAVTSVEAINALVTGNLITLSEQELIDCEEYGSKCSAGFCHTNLNHVVTIVGYGEGEGKDFWLIKNSYGSNWGEGGYMKLRRNVQESSGSVGLQCQNIIQQWGEIQKRRFLINNAWKCAFYYMIKWDETLLHTCAPRTINNFKK</sequence>
<evidence type="ECO:0000313" key="5">
    <source>
        <dbReference type="Proteomes" id="UP000663760"/>
    </source>
</evidence>
<evidence type="ECO:0000313" key="4">
    <source>
        <dbReference type="EMBL" id="CAA7395395.1"/>
    </source>
</evidence>
<dbReference type="PANTHER" id="PTHR12411">
    <property type="entry name" value="CYSTEINE PROTEASE FAMILY C1-RELATED"/>
    <property type="match status" value="1"/>
</dbReference>
<evidence type="ECO:0000256" key="1">
    <source>
        <dbReference type="ARBA" id="ARBA00008455"/>
    </source>
</evidence>
<dbReference type="InterPro" id="IPR038765">
    <property type="entry name" value="Papain-like_cys_pep_sf"/>
</dbReference>
<gene>
    <name evidence="3" type="ORF">SI7747_04005539</name>
    <name evidence="4" type="ORF">SI8410_04006056</name>
</gene>